<sequence>MPPNSGTDKEGEGLTPDEVEAIERERQELLSIWASGQFVDLSDPQIADANARMKALEIGIRYVAEVDDKGNRVVTPYGV</sequence>
<name>A0A8J3I973_9CHLR</name>
<dbReference type="RefSeq" id="WP_220199913.1">
    <property type="nucleotide sequence ID" value="NZ_BNJF01000010.1"/>
</dbReference>
<accession>A0A8J3I973</accession>
<proteinExistence type="predicted"/>
<organism evidence="1 2">
    <name type="scientific">Ktedonospora formicarum</name>
    <dbReference type="NCBI Taxonomy" id="2778364"/>
    <lineage>
        <taxon>Bacteria</taxon>
        <taxon>Bacillati</taxon>
        <taxon>Chloroflexota</taxon>
        <taxon>Ktedonobacteria</taxon>
        <taxon>Ktedonobacterales</taxon>
        <taxon>Ktedonobacteraceae</taxon>
        <taxon>Ktedonospora</taxon>
    </lineage>
</organism>
<dbReference type="Proteomes" id="UP000612362">
    <property type="component" value="Unassembled WGS sequence"/>
</dbReference>
<dbReference type="AlphaFoldDB" id="A0A8J3I973"/>
<evidence type="ECO:0000313" key="2">
    <source>
        <dbReference type="Proteomes" id="UP000612362"/>
    </source>
</evidence>
<evidence type="ECO:0000313" key="1">
    <source>
        <dbReference type="EMBL" id="GHO50961.1"/>
    </source>
</evidence>
<protein>
    <submittedName>
        <fullName evidence="1">Uncharacterized protein</fullName>
    </submittedName>
</protein>
<comment type="caution">
    <text evidence="1">The sequence shown here is derived from an EMBL/GenBank/DDBJ whole genome shotgun (WGS) entry which is preliminary data.</text>
</comment>
<reference evidence="1" key="1">
    <citation type="submission" date="2020-10" db="EMBL/GenBank/DDBJ databases">
        <title>Taxonomic study of unclassified bacteria belonging to the class Ktedonobacteria.</title>
        <authorList>
            <person name="Yabe S."/>
            <person name="Wang C.M."/>
            <person name="Zheng Y."/>
            <person name="Sakai Y."/>
            <person name="Cavaletti L."/>
            <person name="Monciardini P."/>
            <person name="Donadio S."/>
        </authorList>
    </citation>
    <scope>NUCLEOTIDE SEQUENCE</scope>
    <source>
        <strain evidence="1">SOSP1-1</strain>
    </source>
</reference>
<dbReference type="EMBL" id="BNJF01000010">
    <property type="protein sequence ID" value="GHO50961.1"/>
    <property type="molecule type" value="Genomic_DNA"/>
</dbReference>
<gene>
    <name evidence="1" type="ORF">KSX_91240</name>
</gene>
<keyword evidence="2" id="KW-1185">Reference proteome</keyword>